<dbReference type="AlphaFoldDB" id="A0A913ZQM5"/>
<evidence type="ECO:0000256" key="1">
    <source>
        <dbReference type="SAM" id="MobiDB-lite"/>
    </source>
</evidence>
<reference evidence="2" key="1">
    <citation type="submission" date="2022-11" db="UniProtKB">
        <authorList>
            <consortium name="EnsemblMetazoa"/>
        </authorList>
    </citation>
    <scope>IDENTIFICATION</scope>
</reference>
<proteinExistence type="predicted"/>
<evidence type="ECO:0000313" key="3">
    <source>
        <dbReference type="Proteomes" id="UP000887568"/>
    </source>
</evidence>
<dbReference type="GeneID" id="119725904"/>
<protein>
    <submittedName>
        <fullName evidence="2">Uncharacterized protein</fullName>
    </submittedName>
</protein>
<name>A0A913ZQM5_PATMI</name>
<keyword evidence="3" id="KW-1185">Reference proteome</keyword>
<feature type="region of interest" description="Disordered" evidence="1">
    <location>
        <begin position="104"/>
        <end position="140"/>
    </location>
</feature>
<organism evidence="2 3">
    <name type="scientific">Patiria miniata</name>
    <name type="common">Bat star</name>
    <name type="synonym">Asterina miniata</name>
    <dbReference type="NCBI Taxonomy" id="46514"/>
    <lineage>
        <taxon>Eukaryota</taxon>
        <taxon>Metazoa</taxon>
        <taxon>Echinodermata</taxon>
        <taxon>Eleutherozoa</taxon>
        <taxon>Asterozoa</taxon>
        <taxon>Asteroidea</taxon>
        <taxon>Valvatacea</taxon>
        <taxon>Valvatida</taxon>
        <taxon>Asterinidae</taxon>
        <taxon>Patiria</taxon>
    </lineage>
</organism>
<dbReference type="EnsemblMetazoa" id="XM_038197507.1">
    <property type="protein sequence ID" value="XP_038053435.1"/>
    <property type="gene ID" value="LOC119725904"/>
</dbReference>
<evidence type="ECO:0000313" key="2">
    <source>
        <dbReference type="EnsemblMetazoa" id="XP_038053435.1"/>
    </source>
</evidence>
<dbReference type="Proteomes" id="UP000887568">
    <property type="component" value="Unplaced"/>
</dbReference>
<dbReference type="RefSeq" id="XP_038053435.1">
    <property type="nucleotide sequence ID" value="XM_038197507.1"/>
</dbReference>
<accession>A0A913ZQM5</accession>
<sequence length="698" mass="77357">MSSQTNCDHCGGPYQKRVGGSSYLRYRVGLMVDQESAEVLFPLVNATAGFVCQKCRSFAMSKCRKVKGLAISKCRKVGRRTRAAYRLPPSAIARWRSGLPLEEDQEQGTEACAPLDSGSPMEAVGSLPPTNNSDEANVMPHSLPAQPLLYKRGKKPTYKVSTKRRTLAAIVADSPPPRKPRALKRLNKNIEQEHDYAKMVASVRESDNLKSKLATQKECANPFGSGSTMVAVGSLPPTNSSDEVNVMPHSLPAQPLPYKIPRRKAAHKKDAINSARKSNYRETLEHLWCLKQGRQAIIEFVKHKLKEELRSVQGTRKLSTLHKSATMENVQEFRWSNVVQEAKSVMPFTMVTLKGLLPSLSSVKRKKRKGPRTERKKLTTREARAVWNLKAGNILAILLFMWRPDIYNLWQSVLGVEMWHQGATQKLITIFHRLGLCQAVVTVRSKVNQICTLYDRELMEKAEVANVPDATVMNVPDATVMNVPDATVMNVPDATIMNIPDATFINVPDATNMNVPDAPVMNVPDAMQQPPDTRLSIKGILTSVSRLKLGNGRKHKTLQICADQHSKDKIVVILWENAATQDMPGLNSAVTVTNVATKMCSNRMTFNSTEETHVKPDDQCTTKDIAVTSLAEERCNILLLTEDNEVLYVAPSIFSSFSNTVLEQVVLPFSATVTFNAATNVISDMQHIPCSASVMEVT</sequence>